<dbReference type="Proteomes" id="UP000183832">
    <property type="component" value="Unassembled WGS sequence"/>
</dbReference>
<dbReference type="Gene3D" id="3.80.10.10">
    <property type="entry name" value="Ribonuclease Inhibitor"/>
    <property type="match status" value="2"/>
</dbReference>
<dbReference type="SUPFAM" id="SSF52047">
    <property type="entry name" value="RNI-like"/>
    <property type="match status" value="2"/>
</dbReference>
<accession>A0A1J1J0Y4</accession>
<dbReference type="EMBL" id="CVRI01000064">
    <property type="protein sequence ID" value="CRL05094.1"/>
    <property type="molecule type" value="Genomic_DNA"/>
</dbReference>
<sequence length="526" mass="61823">MEESRINVLGDDEMLSIFEYLSSETLKIATLVCKRWNEIIGTHASTMRKFPLVIDSKNKMEQVCNAEFKLTRSYHSIILDNIPIDKAFVEKLTKYCSNTQHFVMKRFFLTGHQFILILNSLQLCQILDIRYCYLLEENFEIVLEENFEIVPSTPKLLKRLVLSFCWRINKIIANSGVQFRELELSVGYNPFTHNRILEKLLSNQIYLESLSLIIFSSTHLELFKLLADYNFKSYLKKFSIEWKVGSWKVNHYDSNAIVKQYLKLLKNHSSTLKELEFDNFFMKDDIINFIIKHMKLEKLKIRFDFTTLFPTSYEMHINKHLKFLEIDCTDCVRSLCSADDFAQCFPNLERLTISLNENCNDIFLHSAADSWNGLKYLEIGNGKINLSQLKFKHLQTICIKICNGKWTQEITGWKEFLINNPSIENAYLGKITQKKQIKNLVCGVDADISQQITTPINVKHLKLIMIFKLTQNMLKMILKTYPNMEHLEIIYYTPNFMEDISKNVEFSQGIRITYQEYENPILIDSF</sequence>
<protein>
    <submittedName>
        <fullName evidence="2">CLUMA_CG018663, isoform A</fullName>
    </submittedName>
</protein>
<evidence type="ECO:0000313" key="3">
    <source>
        <dbReference type="Proteomes" id="UP000183832"/>
    </source>
</evidence>
<gene>
    <name evidence="2" type="ORF">CLUMA_CG018663</name>
</gene>
<dbReference type="OrthoDB" id="9856535at2759"/>
<dbReference type="SUPFAM" id="SSF81383">
    <property type="entry name" value="F-box domain"/>
    <property type="match status" value="1"/>
</dbReference>
<reference evidence="2 3" key="1">
    <citation type="submission" date="2015-04" db="EMBL/GenBank/DDBJ databases">
        <authorList>
            <person name="Syromyatnikov M.Y."/>
            <person name="Popov V.N."/>
        </authorList>
    </citation>
    <scope>NUCLEOTIDE SEQUENCE [LARGE SCALE GENOMIC DNA]</scope>
</reference>
<dbReference type="InterPro" id="IPR036047">
    <property type="entry name" value="F-box-like_dom_sf"/>
</dbReference>
<evidence type="ECO:0000259" key="1">
    <source>
        <dbReference type="Pfam" id="PF12937"/>
    </source>
</evidence>
<keyword evidence="3" id="KW-1185">Reference proteome</keyword>
<name>A0A1J1J0Y4_9DIPT</name>
<dbReference type="InterPro" id="IPR001810">
    <property type="entry name" value="F-box_dom"/>
</dbReference>
<organism evidence="2 3">
    <name type="scientific">Clunio marinus</name>
    <dbReference type="NCBI Taxonomy" id="568069"/>
    <lineage>
        <taxon>Eukaryota</taxon>
        <taxon>Metazoa</taxon>
        <taxon>Ecdysozoa</taxon>
        <taxon>Arthropoda</taxon>
        <taxon>Hexapoda</taxon>
        <taxon>Insecta</taxon>
        <taxon>Pterygota</taxon>
        <taxon>Neoptera</taxon>
        <taxon>Endopterygota</taxon>
        <taxon>Diptera</taxon>
        <taxon>Nematocera</taxon>
        <taxon>Chironomoidea</taxon>
        <taxon>Chironomidae</taxon>
        <taxon>Clunio</taxon>
    </lineage>
</organism>
<dbReference type="InterPro" id="IPR032675">
    <property type="entry name" value="LRR_dom_sf"/>
</dbReference>
<dbReference type="AlphaFoldDB" id="A0A1J1J0Y4"/>
<proteinExistence type="predicted"/>
<feature type="domain" description="F-box" evidence="1">
    <location>
        <begin position="14"/>
        <end position="42"/>
    </location>
</feature>
<evidence type="ECO:0000313" key="2">
    <source>
        <dbReference type="EMBL" id="CRL05094.1"/>
    </source>
</evidence>
<dbReference type="Pfam" id="PF12937">
    <property type="entry name" value="F-box-like"/>
    <property type="match status" value="1"/>
</dbReference>